<protein>
    <submittedName>
        <fullName evidence="2">BRCA2</fullName>
    </submittedName>
</protein>
<dbReference type="AlphaFoldDB" id="A0A1I7TT43"/>
<dbReference type="WBParaSite" id="Csp11.Scaffold629.g11507.t1">
    <property type="protein sequence ID" value="Csp11.Scaffold629.g11507.t1"/>
    <property type="gene ID" value="Csp11.Scaffold629.g11507"/>
</dbReference>
<keyword evidence="1" id="KW-1185">Reference proteome</keyword>
<dbReference type="Proteomes" id="UP000095282">
    <property type="component" value="Unplaced"/>
</dbReference>
<reference evidence="2" key="1">
    <citation type="submission" date="2016-11" db="UniProtKB">
        <authorList>
            <consortium name="WormBaseParasite"/>
        </authorList>
    </citation>
    <scope>IDENTIFICATION</scope>
</reference>
<organism evidence="1 2">
    <name type="scientific">Caenorhabditis tropicalis</name>
    <dbReference type="NCBI Taxonomy" id="1561998"/>
    <lineage>
        <taxon>Eukaryota</taxon>
        <taxon>Metazoa</taxon>
        <taxon>Ecdysozoa</taxon>
        <taxon>Nematoda</taxon>
        <taxon>Chromadorea</taxon>
        <taxon>Rhabditida</taxon>
        <taxon>Rhabditina</taxon>
        <taxon>Rhabditomorpha</taxon>
        <taxon>Rhabditoidea</taxon>
        <taxon>Rhabditidae</taxon>
        <taxon>Peloderinae</taxon>
        <taxon>Caenorhabditis</taxon>
    </lineage>
</organism>
<proteinExistence type="predicted"/>
<name>A0A1I7TT43_9PELO</name>
<accession>A0A1I7TT43</accession>
<evidence type="ECO:0000313" key="2">
    <source>
        <dbReference type="WBParaSite" id="Csp11.Scaffold629.g11507.t1"/>
    </source>
</evidence>
<evidence type="ECO:0000313" key="1">
    <source>
        <dbReference type="Proteomes" id="UP000095282"/>
    </source>
</evidence>
<sequence>MITEESKYEKELKQALENINPSCRKELSSSMSSPHLSDTLEFEEVQFSQSNKEKCSSNSLKKTEKTKSYQEKDIVLPTYALKGFGKDMGTDFEKVMICRALVTLEKSPITSVNNSSKRTEARMSFQRSSPLITVPVQFQKLNASLCTHHTKASEKQLLQRTHTNLIATAQIVK</sequence>